<sequence length="131" mass="14792">MLPMTMVNASPVVVFDPTCHGNVIHTQQEASRDFNYLEFQRNNQTCQLKGKIGGEHQTYINVLGFAGDQFSVSLIEPVEQPGFTISGEGLKVLPTADKTFQVIEIEARQTFFSIEVFGYPYAEYKMIIQKH</sequence>
<dbReference type="STRING" id="23.BEL05_06300"/>
<protein>
    <submittedName>
        <fullName evidence="1">Uncharacterized protein</fullName>
    </submittedName>
</protein>
<dbReference type="Proteomes" id="UP000095230">
    <property type="component" value="Unassembled WGS sequence"/>
</dbReference>
<evidence type="ECO:0000313" key="1">
    <source>
        <dbReference type="EMBL" id="OEG73007.1"/>
    </source>
</evidence>
<proteinExistence type="predicted"/>
<reference evidence="1 2" key="1">
    <citation type="submission" date="2016-07" db="EMBL/GenBank/DDBJ databases">
        <title>Whole-genome of two Shewanella species isolated from a digestive organ of sea cucumber Apostichopus japonicus Selenka 1867.</title>
        <authorList>
            <person name="Hong H.-H."/>
            <person name="Choi H."/>
            <person name="Cheon S."/>
            <person name="Oh J.-S."/>
            <person name="Lee H.-G."/>
            <person name="Park C."/>
        </authorList>
    </citation>
    <scope>NUCLEOTIDE SEQUENCE [LARGE SCALE GENOMIC DNA]</scope>
    <source>
        <strain evidence="1 2">CSB03KR</strain>
    </source>
</reference>
<name>A0A1E5IRD3_SHECO</name>
<evidence type="ECO:0000313" key="2">
    <source>
        <dbReference type="Proteomes" id="UP000095230"/>
    </source>
</evidence>
<dbReference type="AlphaFoldDB" id="A0A1E5IRD3"/>
<organism evidence="1 2">
    <name type="scientific">Shewanella colwelliana</name>
    <name type="common">Alteromonas colwelliana</name>
    <dbReference type="NCBI Taxonomy" id="23"/>
    <lineage>
        <taxon>Bacteria</taxon>
        <taxon>Pseudomonadati</taxon>
        <taxon>Pseudomonadota</taxon>
        <taxon>Gammaproteobacteria</taxon>
        <taxon>Alteromonadales</taxon>
        <taxon>Shewanellaceae</taxon>
        <taxon>Shewanella</taxon>
    </lineage>
</organism>
<accession>A0A1E5IRD3</accession>
<comment type="caution">
    <text evidence="1">The sequence shown here is derived from an EMBL/GenBank/DDBJ whole genome shotgun (WGS) entry which is preliminary data.</text>
</comment>
<dbReference type="EMBL" id="MCBT01000044">
    <property type="protein sequence ID" value="OEG73007.1"/>
    <property type="molecule type" value="Genomic_DNA"/>
</dbReference>
<gene>
    <name evidence="1" type="ORF">BEL05_06300</name>
</gene>